<dbReference type="RefSeq" id="WP_094455261.1">
    <property type="nucleotide sequence ID" value="NZ_NOXU01000025.1"/>
</dbReference>
<sequence>MHRPFAATVVALWLCAGSAAAHTGYLKPNLFNTPQRDHVTVEASFTEEMFTPDIVMKADDYHVVTPAGAKVKLPSVTYLRDLALFEVDLPENGTYRISTGLRTGSTRKMALVNGKWEPVRERDGVPAGSRVADAQSMTRSDVYVSKGPANDQALKPAGVGLEIVPLSHPNRLDAGGRFLVQLLLDGKPVPGVTISLQGPTLPDEEDAKAVAVTTDKDGKASIALPQDGTFLLLSRHRVEAADGPVAVKSYSATLTFAVEA</sequence>
<dbReference type="Proteomes" id="UP000216998">
    <property type="component" value="Unassembled WGS sequence"/>
</dbReference>
<feature type="chain" id="PRO_5012513534" description="Nickel transporter" evidence="1">
    <location>
        <begin position="22"/>
        <end position="260"/>
    </location>
</feature>
<feature type="signal peptide" evidence="1">
    <location>
        <begin position="1"/>
        <end position="21"/>
    </location>
</feature>
<dbReference type="AlphaFoldDB" id="A0A255Z232"/>
<dbReference type="OrthoDB" id="5943at2"/>
<protein>
    <recommendedName>
        <fullName evidence="4">Nickel transporter</fullName>
    </recommendedName>
</protein>
<proteinExistence type="predicted"/>
<name>A0A255Z232_9PROT</name>
<evidence type="ECO:0000313" key="3">
    <source>
        <dbReference type="Proteomes" id="UP000216998"/>
    </source>
</evidence>
<comment type="caution">
    <text evidence="2">The sequence shown here is derived from an EMBL/GenBank/DDBJ whole genome shotgun (WGS) entry which is preliminary data.</text>
</comment>
<accession>A0A255Z232</accession>
<keyword evidence="1" id="KW-0732">Signal</keyword>
<dbReference type="EMBL" id="NOXU01000025">
    <property type="protein sequence ID" value="OYQ35536.1"/>
    <property type="molecule type" value="Genomic_DNA"/>
</dbReference>
<dbReference type="Pfam" id="PF10670">
    <property type="entry name" value="DUF4198"/>
    <property type="match status" value="1"/>
</dbReference>
<evidence type="ECO:0008006" key="4">
    <source>
        <dbReference type="Google" id="ProtNLM"/>
    </source>
</evidence>
<organism evidence="2 3">
    <name type="scientific">Niveispirillum lacus</name>
    <dbReference type="NCBI Taxonomy" id="1981099"/>
    <lineage>
        <taxon>Bacteria</taxon>
        <taxon>Pseudomonadati</taxon>
        <taxon>Pseudomonadota</taxon>
        <taxon>Alphaproteobacteria</taxon>
        <taxon>Rhodospirillales</taxon>
        <taxon>Azospirillaceae</taxon>
        <taxon>Niveispirillum</taxon>
    </lineage>
</organism>
<gene>
    <name evidence="2" type="ORF">CHU95_07355</name>
</gene>
<evidence type="ECO:0000256" key="1">
    <source>
        <dbReference type="SAM" id="SignalP"/>
    </source>
</evidence>
<dbReference type="InterPro" id="IPR019613">
    <property type="entry name" value="DUF4198"/>
</dbReference>
<keyword evidence="3" id="KW-1185">Reference proteome</keyword>
<evidence type="ECO:0000313" key="2">
    <source>
        <dbReference type="EMBL" id="OYQ35536.1"/>
    </source>
</evidence>
<reference evidence="2 3" key="1">
    <citation type="submission" date="2017-07" db="EMBL/GenBank/DDBJ databases">
        <title>Niveispirillum cyanobacteriorum sp. nov., isolated from cyanobacterial aggregates in a eutrophic lake.</title>
        <authorList>
            <person name="Cai H."/>
        </authorList>
    </citation>
    <scope>NUCLEOTIDE SEQUENCE [LARGE SCALE GENOMIC DNA]</scope>
    <source>
        <strain evidence="3">TH1-14</strain>
    </source>
</reference>